<evidence type="ECO:0000313" key="3">
    <source>
        <dbReference type="Proteomes" id="UP000298616"/>
    </source>
</evidence>
<dbReference type="InterPro" id="IPR005135">
    <property type="entry name" value="Endo/exonuclease/phosphatase"/>
</dbReference>
<protein>
    <submittedName>
        <fullName evidence="2">Endonuclease/exonuclease/phosphatase</fullName>
    </submittedName>
</protein>
<name>A0A4D7JQK8_9BACT</name>
<sequence>MTYNIKYDNPSSELNSWDDRKESLVELIKFYHPAIIGTQEGLFHQLEYIDSALVDYTYFGKGRDDGQKEGEFSAIFYDSTKFNVNSKNTFWLSENMKIPSYGWGANYRRICTYALFTFKESGEEFWVFNAHYDHENKLSRVNSSKLILEVLNSVNRNNLPVIVMGDFNSQKVDEPMKILSSVLSDSFQQSKVVYGPFGTYNGFNIESPLNRRIDHIFIRKIDVDTSLTIDDRRDNNLYISDHFPVFIKADIKKR</sequence>
<feature type="domain" description="Endonuclease/exonuclease/phosphatase" evidence="1">
    <location>
        <begin position="1"/>
        <end position="242"/>
    </location>
</feature>
<keyword evidence="2" id="KW-0255">Endonuclease</keyword>
<dbReference type="GO" id="GO:0004519">
    <property type="term" value="F:endonuclease activity"/>
    <property type="evidence" value="ECO:0007669"/>
    <property type="project" value="UniProtKB-KW"/>
</dbReference>
<keyword evidence="2" id="KW-0269">Exonuclease</keyword>
<reference evidence="2 3" key="1">
    <citation type="submission" date="2018-04" db="EMBL/GenBank/DDBJ databases">
        <title>Complete genome uncultured novel isolate.</title>
        <authorList>
            <person name="Merlino G."/>
        </authorList>
    </citation>
    <scope>NUCLEOTIDE SEQUENCE [LARGE SCALE GENOMIC DNA]</scope>
    <source>
        <strain evidence="3">R1DC9</strain>
    </source>
</reference>
<evidence type="ECO:0000313" key="2">
    <source>
        <dbReference type="EMBL" id="QCK17023.1"/>
    </source>
</evidence>
<dbReference type="Proteomes" id="UP000298616">
    <property type="component" value="Chromosome"/>
</dbReference>
<dbReference type="PANTHER" id="PTHR12121:SF36">
    <property type="entry name" value="ENDONUCLEASE_EXONUCLEASE_PHOSPHATASE DOMAIN-CONTAINING PROTEIN"/>
    <property type="match status" value="1"/>
</dbReference>
<dbReference type="OrthoDB" id="9793162at2"/>
<dbReference type="EMBL" id="CP028923">
    <property type="protein sequence ID" value="QCK17023.1"/>
    <property type="molecule type" value="Genomic_DNA"/>
</dbReference>
<dbReference type="Pfam" id="PF03372">
    <property type="entry name" value="Exo_endo_phos"/>
    <property type="match status" value="1"/>
</dbReference>
<keyword evidence="2" id="KW-0378">Hydrolase</keyword>
<gene>
    <name evidence="2" type="ORF">DCC35_06650</name>
</gene>
<dbReference type="AlphaFoldDB" id="A0A4D7JQK8"/>
<organism evidence="2 3">
    <name type="scientific">Mangrovivirga cuniculi</name>
    <dbReference type="NCBI Taxonomy" id="2715131"/>
    <lineage>
        <taxon>Bacteria</taxon>
        <taxon>Pseudomonadati</taxon>
        <taxon>Bacteroidota</taxon>
        <taxon>Cytophagia</taxon>
        <taxon>Cytophagales</taxon>
        <taxon>Mangrovivirgaceae</taxon>
        <taxon>Mangrovivirga</taxon>
    </lineage>
</organism>
<dbReference type="Gene3D" id="3.60.10.10">
    <property type="entry name" value="Endonuclease/exonuclease/phosphatase"/>
    <property type="match status" value="1"/>
</dbReference>
<dbReference type="PANTHER" id="PTHR12121">
    <property type="entry name" value="CARBON CATABOLITE REPRESSOR PROTEIN 4"/>
    <property type="match status" value="1"/>
</dbReference>
<accession>A0A4D7JQK8</accession>
<dbReference type="InterPro" id="IPR050410">
    <property type="entry name" value="CCR4/nocturin_mRNA_transcr"/>
</dbReference>
<dbReference type="CDD" id="cd09083">
    <property type="entry name" value="EEP-1"/>
    <property type="match status" value="1"/>
</dbReference>
<dbReference type="KEGG" id="fpf:DCC35_06650"/>
<proteinExistence type="predicted"/>
<evidence type="ECO:0000259" key="1">
    <source>
        <dbReference type="Pfam" id="PF03372"/>
    </source>
</evidence>
<dbReference type="InterPro" id="IPR036691">
    <property type="entry name" value="Endo/exonu/phosph_ase_sf"/>
</dbReference>
<dbReference type="GO" id="GO:0000175">
    <property type="term" value="F:3'-5'-RNA exonuclease activity"/>
    <property type="evidence" value="ECO:0007669"/>
    <property type="project" value="TreeGrafter"/>
</dbReference>
<dbReference type="SUPFAM" id="SSF56219">
    <property type="entry name" value="DNase I-like"/>
    <property type="match status" value="1"/>
</dbReference>
<keyword evidence="3" id="KW-1185">Reference proteome</keyword>
<keyword evidence="2" id="KW-0540">Nuclease</keyword>